<evidence type="ECO:0000313" key="3">
    <source>
        <dbReference type="EMBL" id="PZO73886.1"/>
    </source>
</evidence>
<dbReference type="Gene3D" id="3.40.50.2000">
    <property type="entry name" value="Glycogen Phosphorylase B"/>
    <property type="match status" value="2"/>
</dbReference>
<accession>A0A2W4YWP1</accession>
<dbReference type="AlphaFoldDB" id="A0A2W4YWP1"/>
<reference evidence="3 4" key="1">
    <citation type="submission" date="2017-08" db="EMBL/GenBank/DDBJ databases">
        <title>Infants hospitalized years apart are colonized by the same room-sourced microbial strains.</title>
        <authorList>
            <person name="Brooks B."/>
            <person name="Olm M.R."/>
            <person name="Firek B.A."/>
            <person name="Baker R."/>
            <person name="Thomas B.C."/>
            <person name="Morowitz M.J."/>
            <person name="Banfield J.F."/>
        </authorList>
    </citation>
    <scope>NUCLEOTIDE SEQUENCE [LARGE SCALE GENOMIC DNA]</scope>
    <source>
        <strain evidence="3">S2_018_000_R3_110</strain>
    </source>
</reference>
<evidence type="ECO:0000313" key="4">
    <source>
        <dbReference type="Proteomes" id="UP000248614"/>
    </source>
</evidence>
<dbReference type="Pfam" id="PF13439">
    <property type="entry name" value="Glyco_transf_4"/>
    <property type="match status" value="1"/>
</dbReference>
<dbReference type="GO" id="GO:0016757">
    <property type="term" value="F:glycosyltransferase activity"/>
    <property type="evidence" value="ECO:0007669"/>
    <property type="project" value="InterPro"/>
</dbReference>
<dbReference type="SUPFAM" id="SSF53756">
    <property type="entry name" value="UDP-Glycosyltransferase/glycogen phosphorylase"/>
    <property type="match status" value="1"/>
</dbReference>
<feature type="domain" description="Glycosyltransferase subfamily 4-like N-terminal" evidence="2">
    <location>
        <begin position="23"/>
        <end position="172"/>
    </location>
</feature>
<dbReference type="InterPro" id="IPR028098">
    <property type="entry name" value="Glyco_trans_4-like_N"/>
</dbReference>
<dbReference type="EMBL" id="QFNF01000047">
    <property type="protein sequence ID" value="PZO73886.1"/>
    <property type="molecule type" value="Genomic_DNA"/>
</dbReference>
<name>A0A2W4YWP1_9SPHN</name>
<keyword evidence="3" id="KW-0808">Transferase</keyword>
<dbReference type="Pfam" id="PF00534">
    <property type="entry name" value="Glycos_transf_1"/>
    <property type="match status" value="1"/>
</dbReference>
<feature type="domain" description="Glycosyl transferase family 1" evidence="1">
    <location>
        <begin position="182"/>
        <end position="313"/>
    </location>
</feature>
<organism evidence="3 4">
    <name type="scientific">Sphingomonas hengshuiensis</name>
    <dbReference type="NCBI Taxonomy" id="1609977"/>
    <lineage>
        <taxon>Bacteria</taxon>
        <taxon>Pseudomonadati</taxon>
        <taxon>Pseudomonadota</taxon>
        <taxon>Alphaproteobacteria</taxon>
        <taxon>Sphingomonadales</taxon>
        <taxon>Sphingomonadaceae</taxon>
        <taxon>Sphingomonas</taxon>
    </lineage>
</organism>
<dbReference type="PANTHER" id="PTHR12526:SF595">
    <property type="entry name" value="BLL5217 PROTEIN"/>
    <property type="match status" value="1"/>
</dbReference>
<dbReference type="PANTHER" id="PTHR12526">
    <property type="entry name" value="GLYCOSYLTRANSFERASE"/>
    <property type="match status" value="1"/>
</dbReference>
<dbReference type="Proteomes" id="UP000248614">
    <property type="component" value="Unassembled WGS sequence"/>
</dbReference>
<dbReference type="InterPro" id="IPR001296">
    <property type="entry name" value="Glyco_trans_1"/>
</dbReference>
<dbReference type="CDD" id="cd03802">
    <property type="entry name" value="GT4_AviGT4-like"/>
    <property type="match status" value="1"/>
</dbReference>
<gene>
    <name evidence="3" type="ORF">DI632_14100</name>
</gene>
<sequence>MESPLRIAQLAPVIYPVPPRGTGGTERVVSDLTEALMAMGHDVTLIAPSDSVTTARHLSAHPSLSALQAYHGPVAPGVPAALEAVQLGLLARHLATFDIVHCHGEFAHAAVLGDRIGHSLTTVHWRLDELDRKLFFHSFPDLPVAAISAAQARDLPRANRAGVVHHGIPTDRFRPGPGGGGVAFVGRMTDQKRPDAAIRVARAAGRPIRLAGGIDVGNPRYFAEQVVPLLGEDAVHVGEIDDRAKQGLLGEAAALLFPIDWPEPFGLVMIEAMACGTPVIAWDRGSVREVVDPGVTGFIVRSEDEAVAALAMIGTIDRAGVRERFEARFTAARMAEDYVAIYRKLLTPR</sequence>
<evidence type="ECO:0000259" key="1">
    <source>
        <dbReference type="Pfam" id="PF00534"/>
    </source>
</evidence>
<protein>
    <submittedName>
        <fullName evidence="3">Glycosyltransferase family 4 protein</fullName>
    </submittedName>
</protein>
<comment type="caution">
    <text evidence="3">The sequence shown here is derived from an EMBL/GenBank/DDBJ whole genome shotgun (WGS) entry which is preliminary data.</text>
</comment>
<evidence type="ECO:0000259" key="2">
    <source>
        <dbReference type="Pfam" id="PF13439"/>
    </source>
</evidence>
<proteinExistence type="predicted"/>